<dbReference type="OrthoDB" id="1263362at2"/>
<name>A0A0J7IFP5_9FLAO</name>
<dbReference type="RefSeq" id="WP_048506781.1">
    <property type="nucleotide sequence ID" value="NZ_LFND01000003.1"/>
</dbReference>
<proteinExistence type="predicted"/>
<accession>A0A0J7IFP5</accession>
<gene>
    <name evidence="1" type="ORF">ACM46_11530</name>
</gene>
<dbReference type="AlphaFoldDB" id="A0A0J7IFP5"/>
<dbReference type="Proteomes" id="UP000036261">
    <property type="component" value="Unassembled WGS sequence"/>
</dbReference>
<evidence type="ECO:0000313" key="1">
    <source>
        <dbReference type="EMBL" id="KMQ64844.1"/>
    </source>
</evidence>
<protein>
    <submittedName>
        <fullName evidence="1">Uncharacterized protein</fullName>
    </submittedName>
</protein>
<evidence type="ECO:0000313" key="2">
    <source>
        <dbReference type="Proteomes" id="UP000036261"/>
    </source>
</evidence>
<keyword evidence="2" id="KW-1185">Reference proteome</keyword>
<reference evidence="1 2" key="1">
    <citation type="journal article" date="2013" name="Int. J. Syst. Evol. Microbiol.">
        <title>Chryseobacterium angstadtii sp. nov., isolated from a newt tank.</title>
        <authorList>
            <person name="Kirk K.E."/>
            <person name="Hoffman J.A."/>
            <person name="Smith K.A."/>
            <person name="Strahan B.L."/>
            <person name="Failor K.C."/>
            <person name="Krebs J.E."/>
            <person name="Gale A.N."/>
            <person name="Do T.D."/>
            <person name="Sontag T.C."/>
            <person name="Batties A.M."/>
            <person name="Mistiszyn K."/>
            <person name="Newman J.D."/>
        </authorList>
    </citation>
    <scope>NUCLEOTIDE SEQUENCE [LARGE SCALE GENOMIC DNA]</scope>
    <source>
        <strain evidence="1 2">KM</strain>
    </source>
</reference>
<comment type="caution">
    <text evidence="1">The sequence shown here is derived from an EMBL/GenBank/DDBJ whole genome shotgun (WGS) entry which is preliminary data.</text>
</comment>
<organism evidence="1 2">
    <name type="scientific">Chryseobacterium angstadtii</name>
    <dbReference type="NCBI Taxonomy" id="558151"/>
    <lineage>
        <taxon>Bacteria</taxon>
        <taxon>Pseudomonadati</taxon>
        <taxon>Bacteroidota</taxon>
        <taxon>Flavobacteriia</taxon>
        <taxon>Flavobacteriales</taxon>
        <taxon>Weeksellaceae</taxon>
        <taxon>Chryseobacterium group</taxon>
        <taxon>Chryseobacterium</taxon>
    </lineage>
</organism>
<sequence length="77" mass="8667">MKLEKLKSEKFNTLGNNEMSIIKAGQNVATNGHMFMNNGSPDWTNRDMNVYNDDTGKLTTQIYWTADGTKHVVSVTL</sequence>
<dbReference type="EMBL" id="LFND01000003">
    <property type="protein sequence ID" value="KMQ64844.1"/>
    <property type="molecule type" value="Genomic_DNA"/>
</dbReference>
<dbReference type="PATRIC" id="fig|558151.6.peg.2438"/>